<protein>
    <submittedName>
        <fullName evidence="2">Uncharacterized protein</fullName>
    </submittedName>
</protein>
<organism evidence="2 3">
    <name type="scientific">Cuscuta campestris</name>
    <dbReference type="NCBI Taxonomy" id="132261"/>
    <lineage>
        <taxon>Eukaryota</taxon>
        <taxon>Viridiplantae</taxon>
        <taxon>Streptophyta</taxon>
        <taxon>Embryophyta</taxon>
        <taxon>Tracheophyta</taxon>
        <taxon>Spermatophyta</taxon>
        <taxon>Magnoliopsida</taxon>
        <taxon>eudicotyledons</taxon>
        <taxon>Gunneridae</taxon>
        <taxon>Pentapetalae</taxon>
        <taxon>asterids</taxon>
        <taxon>lamiids</taxon>
        <taxon>Solanales</taxon>
        <taxon>Convolvulaceae</taxon>
        <taxon>Cuscuteae</taxon>
        <taxon>Cuscuta</taxon>
        <taxon>Cuscuta subgen. Grammica</taxon>
        <taxon>Cuscuta sect. Cleistogrammica</taxon>
    </lineage>
</organism>
<sequence>MSAPPSPLPLPPHEASNRPHQARGRFDFPVSRPIWSGVQFLPPPHLLWISEERFWVNMVNGARSTNNPEFRPRNGRLCPIGGRSWNALWRSGTLTVHHGLPLRLMVDRYGGGRQTVKGYGPLSLALVDHPVDSPLSLALF</sequence>
<name>A0A484KJ01_9ASTE</name>
<accession>A0A484KJ01</accession>
<gene>
    <name evidence="2" type="ORF">CCAM_LOCUS4913</name>
</gene>
<feature type="compositionally biased region" description="Pro residues" evidence="1">
    <location>
        <begin position="1"/>
        <end position="12"/>
    </location>
</feature>
<dbReference type="EMBL" id="OOIL02000273">
    <property type="protein sequence ID" value="VFQ63137.1"/>
    <property type="molecule type" value="Genomic_DNA"/>
</dbReference>
<evidence type="ECO:0000256" key="1">
    <source>
        <dbReference type="SAM" id="MobiDB-lite"/>
    </source>
</evidence>
<keyword evidence="3" id="KW-1185">Reference proteome</keyword>
<evidence type="ECO:0000313" key="3">
    <source>
        <dbReference type="Proteomes" id="UP000595140"/>
    </source>
</evidence>
<reference evidence="2 3" key="1">
    <citation type="submission" date="2018-04" db="EMBL/GenBank/DDBJ databases">
        <authorList>
            <person name="Vogel A."/>
        </authorList>
    </citation>
    <scope>NUCLEOTIDE SEQUENCE [LARGE SCALE GENOMIC DNA]</scope>
</reference>
<dbReference type="AlphaFoldDB" id="A0A484KJ01"/>
<evidence type="ECO:0000313" key="2">
    <source>
        <dbReference type="EMBL" id="VFQ63137.1"/>
    </source>
</evidence>
<proteinExistence type="predicted"/>
<dbReference type="Proteomes" id="UP000595140">
    <property type="component" value="Unassembled WGS sequence"/>
</dbReference>
<feature type="region of interest" description="Disordered" evidence="1">
    <location>
        <begin position="1"/>
        <end position="23"/>
    </location>
</feature>